<dbReference type="EMBL" id="CALTRL010000808">
    <property type="protein sequence ID" value="CAH7669782.1"/>
    <property type="molecule type" value="Genomic_DNA"/>
</dbReference>
<keyword evidence="3" id="KW-1185">Reference proteome</keyword>
<evidence type="ECO:0000313" key="2">
    <source>
        <dbReference type="EMBL" id="CAH7669782.1"/>
    </source>
</evidence>
<feature type="region of interest" description="Disordered" evidence="1">
    <location>
        <begin position="321"/>
        <end position="454"/>
    </location>
</feature>
<evidence type="ECO:0000256" key="1">
    <source>
        <dbReference type="SAM" id="MobiDB-lite"/>
    </source>
</evidence>
<accession>A0AAV0AM15</accession>
<feature type="compositionally biased region" description="Polar residues" evidence="1">
    <location>
        <begin position="324"/>
        <end position="338"/>
    </location>
</feature>
<sequence>MDQRSDGLTNQVGDGVEERSNQIMASIQTLEAIRDFSKDVLPLQNDGSNIFSWTCEIEEVLSNLIQCPMYFQQGKPEEVNPDSDRIAKKLIYWTIPRELRCCIRLSSSAHDAYESLKAQFSRNARTLHMAAFVELLNVRAEITEASDVTVLYNHIHSKYQELIHSGFRVNEDSILGVLLQMAIGRSTSLEVYNEINRFFDSRMLTGASEVSSLEVCSAGRSRLEIIKQSESYEEEIPATSPIELSRNTINLKDNHQTSSINLNPKRDMNDQTANSSQESSKKPHVQPKDAVTPSSDSKGKSVSHDIAPKNTEAQPQAAMISNLPGCSSQPTLTSQSKVSEPKVGLFSQPKTSEAQVPIFSQSKAFEPQMSMFSSPKTNEPRLHTPSSTEEPKPQLPLFSLSKSSQPSASNGKFSTSSNEKSKTQGSLKASAPKASDNPWIFSTQKPLPVPSAQK</sequence>
<dbReference type="AlphaFoldDB" id="A0AAV0AM15"/>
<feature type="compositionally biased region" description="Polar residues" evidence="1">
    <location>
        <begin position="348"/>
        <end position="363"/>
    </location>
</feature>
<proteinExistence type="predicted"/>
<protein>
    <submittedName>
        <fullName evidence="2">Expressed protein</fullName>
    </submittedName>
</protein>
<reference evidence="2" key="1">
    <citation type="submission" date="2022-06" db="EMBL/GenBank/DDBJ databases">
        <authorList>
            <consortium name="SYNGENTA / RWTH Aachen University"/>
        </authorList>
    </citation>
    <scope>NUCLEOTIDE SEQUENCE</scope>
</reference>
<feature type="compositionally biased region" description="Polar residues" evidence="1">
    <location>
        <begin position="400"/>
        <end position="427"/>
    </location>
</feature>
<feature type="compositionally biased region" description="Basic and acidic residues" evidence="1">
    <location>
        <begin position="297"/>
        <end position="306"/>
    </location>
</feature>
<dbReference type="Proteomes" id="UP001153365">
    <property type="component" value="Unassembled WGS sequence"/>
</dbReference>
<feature type="compositionally biased region" description="Polar residues" evidence="1">
    <location>
        <begin position="247"/>
        <end position="262"/>
    </location>
</feature>
<feature type="region of interest" description="Disordered" evidence="1">
    <location>
        <begin position="247"/>
        <end position="306"/>
    </location>
</feature>
<gene>
    <name evidence="2" type="ORF">PPACK8108_LOCUS4425</name>
</gene>
<comment type="caution">
    <text evidence="2">The sequence shown here is derived from an EMBL/GenBank/DDBJ whole genome shotgun (WGS) entry which is preliminary data.</text>
</comment>
<name>A0AAV0AM15_PHAPC</name>
<organism evidence="2 3">
    <name type="scientific">Phakopsora pachyrhizi</name>
    <name type="common">Asian soybean rust disease fungus</name>
    <dbReference type="NCBI Taxonomy" id="170000"/>
    <lineage>
        <taxon>Eukaryota</taxon>
        <taxon>Fungi</taxon>
        <taxon>Dikarya</taxon>
        <taxon>Basidiomycota</taxon>
        <taxon>Pucciniomycotina</taxon>
        <taxon>Pucciniomycetes</taxon>
        <taxon>Pucciniales</taxon>
        <taxon>Phakopsoraceae</taxon>
        <taxon>Phakopsora</taxon>
    </lineage>
</organism>
<evidence type="ECO:0000313" key="3">
    <source>
        <dbReference type="Proteomes" id="UP001153365"/>
    </source>
</evidence>